<dbReference type="InterPro" id="IPR019734">
    <property type="entry name" value="TPR_rpt"/>
</dbReference>
<reference evidence="4" key="1">
    <citation type="journal article" date="2023" name="G3 (Bethesda)">
        <title>A reference genome for the long-term kleptoplast-retaining sea slug Elysia crispata morphotype clarki.</title>
        <authorList>
            <person name="Eastman K.E."/>
            <person name="Pendleton A.L."/>
            <person name="Shaikh M.A."/>
            <person name="Suttiyut T."/>
            <person name="Ogas R."/>
            <person name="Tomko P."/>
            <person name="Gavelis G."/>
            <person name="Widhalm J.R."/>
            <person name="Wisecaver J.H."/>
        </authorList>
    </citation>
    <scope>NUCLEOTIDE SEQUENCE</scope>
    <source>
        <strain evidence="4">ECLA1</strain>
    </source>
</reference>
<evidence type="ECO:0000313" key="5">
    <source>
        <dbReference type="Proteomes" id="UP001283361"/>
    </source>
</evidence>
<name>A0AAE0Y8X7_9GAST</name>
<dbReference type="GO" id="GO:0051879">
    <property type="term" value="F:Hsp90 protein binding"/>
    <property type="evidence" value="ECO:0007669"/>
    <property type="project" value="TreeGrafter"/>
</dbReference>
<feature type="region of interest" description="Disordered" evidence="3">
    <location>
        <begin position="1"/>
        <end position="22"/>
    </location>
</feature>
<gene>
    <name evidence="4" type="ORF">RRG08_042333</name>
</gene>
<keyword evidence="5" id="KW-1185">Reference proteome</keyword>
<dbReference type="InterPro" id="IPR011990">
    <property type="entry name" value="TPR-like_helical_dom_sf"/>
</dbReference>
<dbReference type="PANTHER" id="PTHR22904:SF523">
    <property type="entry name" value="STRESS-INDUCED-PHOSPHOPROTEIN 1"/>
    <property type="match status" value="1"/>
</dbReference>
<evidence type="ECO:0000256" key="3">
    <source>
        <dbReference type="SAM" id="MobiDB-lite"/>
    </source>
</evidence>
<dbReference type="Proteomes" id="UP001283361">
    <property type="component" value="Unassembled WGS sequence"/>
</dbReference>
<protein>
    <submittedName>
        <fullName evidence="4">Uncharacterized protein</fullName>
    </submittedName>
</protein>
<dbReference type="EMBL" id="JAWDGP010006722">
    <property type="protein sequence ID" value="KAK3736251.1"/>
    <property type="molecule type" value="Genomic_DNA"/>
</dbReference>
<evidence type="ECO:0000256" key="2">
    <source>
        <dbReference type="ARBA" id="ARBA00022803"/>
    </source>
</evidence>
<sequence>GQSGPSLACPAPSSIPAPTPSPSAQAMYLQKLQESSEAIKAGNFRRAIQLYTESIGLDPENHILYTNRAAAYLKNSQPEKALEDAIRARSICPKWGKDKPFTALTTFEQEEIFNRKYQQFARAFCFPLPPHSSARQTAAVAKEDLTQKGSSSSKTNRHSHSFWVNTPLLVKLSSVQTNPLLKAGINLASSCWRCGGISCPQHLCAPSFHGCTSRGEGRDYWRRSLPLADVLPPSPTQPHPPYTYIQTPTNSPGHISVNGHPLFLLGTTEMFALAYQHVMPNPESWHLPSKLDLTSLNVS</sequence>
<feature type="compositionally biased region" description="Low complexity" evidence="3">
    <location>
        <begin position="1"/>
        <end position="12"/>
    </location>
</feature>
<dbReference type="AlphaFoldDB" id="A0AAE0Y8X7"/>
<keyword evidence="1" id="KW-0677">Repeat</keyword>
<dbReference type="Gene3D" id="1.25.40.10">
    <property type="entry name" value="Tetratricopeptide repeat domain"/>
    <property type="match status" value="1"/>
</dbReference>
<feature type="non-terminal residue" evidence="4">
    <location>
        <position position="299"/>
    </location>
</feature>
<dbReference type="PANTHER" id="PTHR22904">
    <property type="entry name" value="TPR REPEAT CONTAINING PROTEIN"/>
    <property type="match status" value="1"/>
</dbReference>
<keyword evidence="2" id="KW-0802">TPR repeat</keyword>
<dbReference type="SUPFAM" id="SSF48452">
    <property type="entry name" value="TPR-like"/>
    <property type="match status" value="1"/>
</dbReference>
<evidence type="ECO:0000313" key="4">
    <source>
        <dbReference type="EMBL" id="KAK3736251.1"/>
    </source>
</evidence>
<proteinExistence type="predicted"/>
<accession>A0AAE0Y8X7</accession>
<organism evidence="4 5">
    <name type="scientific">Elysia crispata</name>
    <name type="common">lettuce slug</name>
    <dbReference type="NCBI Taxonomy" id="231223"/>
    <lineage>
        <taxon>Eukaryota</taxon>
        <taxon>Metazoa</taxon>
        <taxon>Spiralia</taxon>
        <taxon>Lophotrochozoa</taxon>
        <taxon>Mollusca</taxon>
        <taxon>Gastropoda</taxon>
        <taxon>Heterobranchia</taxon>
        <taxon>Euthyneura</taxon>
        <taxon>Panpulmonata</taxon>
        <taxon>Sacoglossa</taxon>
        <taxon>Placobranchoidea</taxon>
        <taxon>Plakobranchidae</taxon>
        <taxon>Elysia</taxon>
    </lineage>
</organism>
<dbReference type="SMART" id="SM00028">
    <property type="entry name" value="TPR"/>
    <property type="match status" value="2"/>
</dbReference>
<comment type="caution">
    <text evidence="4">The sequence shown here is derived from an EMBL/GenBank/DDBJ whole genome shotgun (WGS) entry which is preliminary data.</text>
</comment>
<evidence type="ECO:0000256" key="1">
    <source>
        <dbReference type="ARBA" id="ARBA00022737"/>
    </source>
</evidence>